<accession>A0A6M3JED9</accession>
<organism evidence="1">
    <name type="scientific">viral metagenome</name>
    <dbReference type="NCBI Taxonomy" id="1070528"/>
    <lineage>
        <taxon>unclassified sequences</taxon>
        <taxon>metagenomes</taxon>
        <taxon>organismal metagenomes</taxon>
    </lineage>
</organism>
<gene>
    <name evidence="1" type="ORF">MM415A06202_0004</name>
</gene>
<protein>
    <submittedName>
        <fullName evidence="1">Uncharacterized protein</fullName>
    </submittedName>
</protein>
<proteinExistence type="predicted"/>
<evidence type="ECO:0000313" key="1">
    <source>
        <dbReference type="EMBL" id="QJA68549.1"/>
    </source>
</evidence>
<reference evidence="1" key="1">
    <citation type="submission" date="2020-03" db="EMBL/GenBank/DDBJ databases">
        <title>The deep terrestrial virosphere.</title>
        <authorList>
            <person name="Holmfeldt K."/>
            <person name="Nilsson E."/>
            <person name="Simone D."/>
            <person name="Lopez-Fernandez M."/>
            <person name="Wu X."/>
            <person name="de Brujin I."/>
            <person name="Lundin D."/>
            <person name="Andersson A."/>
            <person name="Bertilsson S."/>
            <person name="Dopson M."/>
        </authorList>
    </citation>
    <scope>NUCLEOTIDE SEQUENCE</scope>
    <source>
        <strain evidence="1">MM415A06202</strain>
    </source>
</reference>
<dbReference type="EMBL" id="MT141627">
    <property type="protein sequence ID" value="QJA68549.1"/>
    <property type="molecule type" value="Genomic_DNA"/>
</dbReference>
<sequence length="65" mass="7881">MSRSYRKPVITDSGGPRSFFKRMANRTVRRCNDDLGNYSNFKKIYQSWNICDYRWFTTDPKYGRK</sequence>
<dbReference type="AlphaFoldDB" id="A0A6M3JED9"/>
<name>A0A6M3JED9_9ZZZZ</name>